<protein>
    <submittedName>
        <fullName evidence="1">Uncharacterized protein</fullName>
    </submittedName>
</protein>
<feature type="non-terminal residue" evidence="1">
    <location>
        <position position="1"/>
    </location>
</feature>
<evidence type="ECO:0000313" key="1">
    <source>
        <dbReference type="EMBL" id="KKK96013.1"/>
    </source>
</evidence>
<accession>A0A0F8ZQB4</accession>
<organism evidence="1">
    <name type="scientific">marine sediment metagenome</name>
    <dbReference type="NCBI Taxonomy" id="412755"/>
    <lineage>
        <taxon>unclassified sequences</taxon>
        <taxon>metagenomes</taxon>
        <taxon>ecological metagenomes</taxon>
    </lineage>
</organism>
<reference evidence="1" key="1">
    <citation type="journal article" date="2015" name="Nature">
        <title>Complex archaea that bridge the gap between prokaryotes and eukaryotes.</title>
        <authorList>
            <person name="Spang A."/>
            <person name="Saw J.H."/>
            <person name="Jorgensen S.L."/>
            <person name="Zaremba-Niedzwiedzka K."/>
            <person name="Martijn J."/>
            <person name="Lind A.E."/>
            <person name="van Eijk R."/>
            <person name="Schleper C."/>
            <person name="Guy L."/>
            <person name="Ettema T.J."/>
        </authorList>
    </citation>
    <scope>NUCLEOTIDE SEQUENCE</scope>
</reference>
<dbReference type="EMBL" id="LAZR01046663">
    <property type="protein sequence ID" value="KKK96013.1"/>
    <property type="molecule type" value="Genomic_DNA"/>
</dbReference>
<sequence>GVFMYSKDEGYIVGESGTVLKIGSARL</sequence>
<gene>
    <name evidence="1" type="ORF">LCGC14_2667050</name>
</gene>
<comment type="caution">
    <text evidence="1">The sequence shown here is derived from an EMBL/GenBank/DDBJ whole genome shotgun (WGS) entry which is preliminary data.</text>
</comment>
<proteinExistence type="predicted"/>
<dbReference type="AlphaFoldDB" id="A0A0F8ZQB4"/>
<name>A0A0F8ZQB4_9ZZZZ</name>